<organism evidence="3 4">
    <name type="scientific">Trinickia fusca</name>
    <dbReference type="NCBI Taxonomy" id="2419777"/>
    <lineage>
        <taxon>Bacteria</taxon>
        <taxon>Pseudomonadati</taxon>
        <taxon>Pseudomonadota</taxon>
        <taxon>Betaproteobacteria</taxon>
        <taxon>Burkholderiales</taxon>
        <taxon>Burkholderiaceae</taxon>
        <taxon>Trinickia</taxon>
    </lineage>
</organism>
<reference evidence="3 4" key="1">
    <citation type="submission" date="2018-10" db="EMBL/GenBank/DDBJ databases">
        <title>Paraburkholderia sp. 7MK8-2, isolated from soil.</title>
        <authorList>
            <person name="Gao Z.-H."/>
            <person name="Qiu L.-H."/>
        </authorList>
    </citation>
    <scope>NUCLEOTIDE SEQUENCE [LARGE SCALE GENOMIC DNA]</scope>
    <source>
        <strain evidence="3 4">7MK8-2</strain>
    </source>
</reference>
<comment type="caution">
    <text evidence="3">The sequence shown here is derived from an EMBL/GenBank/DDBJ whole genome shotgun (WGS) entry which is preliminary data.</text>
</comment>
<keyword evidence="1" id="KW-0732">Signal</keyword>
<dbReference type="Gene3D" id="2.40.128.270">
    <property type="match status" value="1"/>
</dbReference>
<evidence type="ECO:0000313" key="3">
    <source>
        <dbReference type="EMBL" id="RKP44938.1"/>
    </source>
</evidence>
<accession>A0A494X2K2</accession>
<proteinExistence type="predicted"/>
<protein>
    <submittedName>
        <fullName evidence="3">META domain-containing protein</fullName>
    </submittedName>
</protein>
<dbReference type="Proteomes" id="UP000280434">
    <property type="component" value="Unassembled WGS sequence"/>
</dbReference>
<dbReference type="InterPro" id="IPR005184">
    <property type="entry name" value="DUF306_Meta_HslJ"/>
</dbReference>
<dbReference type="AlphaFoldDB" id="A0A494X2K2"/>
<dbReference type="Pfam" id="PF03724">
    <property type="entry name" value="META"/>
    <property type="match status" value="1"/>
</dbReference>
<name>A0A494X2K2_9BURK</name>
<feature type="domain" description="DUF306" evidence="2">
    <location>
        <begin position="55"/>
        <end position="172"/>
    </location>
</feature>
<dbReference type="PANTHER" id="PTHR35535:SF2">
    <property type="entry name" value="DUF306 DOMAIN-CONTAINING PROTEIN"/>
    <property type="match status" value="1"/>
</dbReference>
<sequence length="179" mass="18674">MSNPSVAPQRAALHRRVAACGAALAVALLISACAMPTHPDSEAPPSDPFNPAATQLLDDTSWVLASWQDANGQARTVPAADAQGALTLALSTATGERRASGYAGCNRFGGAYQLKSGKLSMGPLMATRMACTGTRNELERAYLDALAHIGKVGVQMREPQQLDIVTSDGATLHFARATQ</sequence>
<dbReference type="RefSeq" id="WP_121280892.1">
    <property type="nucleotide sequence ID" value="NZ_RBZV01000011.1"/>
</dbReference>
<evidence type="ECO:0000256" key="1">
    <source>
        <dbReference type="SAM" id="SignalP"/>
    </source>
</evidence>
<dbReference type="EMBL" id="RBZV01000011">
    <property type="protein sequence ID" value="RKP44938.1"/>
    <property type="molecule type" value="Genomic_DNA"/>
</dbReference>
<gene>
    <name evidence="3" type="ORF">D7S89_21600</name>
</gene>
<keyword evidence="4" id="KW-1185">Reference proteome</keyword>
<feature type="chain" id="PRO_5019868690" evidence="1">
    <location>
        <begin position="35"/>
        <end position="179"/>
    </location>
</feature>
<evidence type="ECO:0000259" key="2">
    <source>
        <dbReference type="Pfam" id="PF03724"/>
    </source>
</evidence>
<dbReference type="InterPro" id="IPR053147">
    <property type="entry name" value="Hsp_HslJ-like"/>
</dbReference>
<dbReference type="OrthoDB" id="423130at2"/>
<feature type="signal peptide" evidence="1">
    <location>
        <begin position="1"/>
        <end position="34"/>
    </location>
</feature>
<dbReference type="PANTHER" id="PTHR35535">
    <property type="entry name" value="HEAT SHOCK PROTEIN HSLJ"/>
    <property type="match status" value="1"/>
</dbReference>
<dbReference type="InterPro" id="IPR038670">
    <property type="entry name" value="HslJ-like_sf"/>
</dbReference>
<evidence type="ECO:0000313" key="4">
    <source>
        <dbReference type="Proteomes" id="UP000280434"/>
    </source>
</evidence>